<accession>J3MLN3</accession>
<sequence>MSSRYVTKEFHTVGMNDTYLAKPQEKLVQIYQLLPNCKDFINPPHYCIDGG</sequence>
<proteinExistence type="predicted"/>
<name>J3MLN3_ORYBR</name>
<dbReference type="EnsemblPlants" id="OB07G23150.1">
    <property type="protein sequence ID" value="OB07G23150.1"/>
    <property type="gene ID" value="OB07G23150"/>
</dbReference>
<dbReference type="HOGENOM" id="CLU_3109622_0_0_1"/>
<evidence type="ECO:0000313" key="2">
    <source>
        <dbReference type="Proteomes" id="UP000006038"/>
    </source>
</evidence>
<keyword evidence="2" id="KW-1185">Reference proteome</keyword>
<protein>
    <submittedName>
        <fullName evidence="1">Uncharacterized protein</fullName>
    </submittedName>
</protein>
<evidence type="ECO:0000313" key="1">
    <source>
        <dbReference type="EnsemblPlants" id="OB07G23150.1"/>
    </source>
</evidence>
<dbReference type="Proteomes" id="UP000006038">
    <property type="component" value="Chromosome 7"/>
</dbReference>
<organism evidence="1">
    <name type="scientific">Oryza brachyantha</name>
    <name type="common">malo sina</name>
    <dbReference type="NCBI Taxonomy" id="4533"/>
    <lineage>
        <taxon>Eukaryota</taxon>
        <taxon>Viridiplantae</taxon>
        <taxon>Streptophyta</taxon>
        <taxon>Embryophyta</taxon>
        <taxon>Tracheophyta</taxon>
        <taxon>Spermatophyta</taxon>
        <taxon>Magnoliopsida</taxon>
        <taxon>Liliopsida</taxon>
        <taxon>Poales</taxon>
        <taxon>Poaceae</taxon>
        <taxon>BOP clade</taxon>
        <taxon>Oryzoideae</taxon>
        <taxon>Oryzeae</taxon>
        <taxon>Oryzinae</taxon>
        <taxon>Oryza</taxon>
    </lineage>
</organism>
<reference evidence="1" key="2">
    <citation type="submission" date="2013-04" db="UniProtKB">
        <authorList>
            <consortium name="EnsemblPlants"/>
        </authorList>
    </citation>
    <scope>IDENTIFICATION</scope>
</reference>
<dbReference type="Gramene" id="OB07G23150.1">
    <property type="protein sequence ID" value="OB07G23150.1"/>
    <property type="gene ID" value="OB07G23150"/>
</dbReference>
<reference evidence="1" key="1">
    <citation type="journal article" date="2013" name="Nat. Commun.">
        <title>Whole-genome sequencing of Oryza brachyantha reveals mechanisms underlying Oryza genome evolution.</title>
        <authorList>
            <person name="Chen J."/>
            <person name="Huang Q."/>
            <person name="Gao D."/>
            <person name="Wang J."/>
            <person name="Lang Y."/>
            <person name="Liu T."/>
            <person name="Li B."/>
            <person name="Bai Z."/>
            <person name="Luis Goicoechea J."/>
            <person name="Liang C."/>
            <person name="Chen C."/>
            <person name="Zhang W."/>
            <person name="Sun S."/>
            <person name="Liao Y."/>
            <person name="Zhang X."/>
            <person name="Yang L."/>
            <person name="Song C."/>
            <person name="Wang M."/>
            <person name="Shi J."/>
            <person name="Liu G."/>
            <person name="Liu J."/>
            <person name="Zhou H."/>
            <person name="Zhou W."/>
            <person name="Yu Q."/>
            <person name="An N."/>
            <person name="Chen Y."/>
            <person name="Cai Q."/>
            <person name="Wang B."/>
            <person name="Liu B."/>
            <person name="Min J."/>
            <person name="Huang Y."/>
            <person name="Wu H."/>
            <person name="Li Z."/>
            <person name="Zhang Y."/>
            <person name="Yin Y."/>
            <person name="Song W."/>
            <person name="Jiang J."/>
            <person name="Jackson S.A."/>
            <person name="Wing R.A."/>
            <person name="Wang J."/>
            <person name="Chen M."/>
        </authorList>
    </citation>
    <scope>NUCLEOTIDE SEQUENCE [LARGE SCALE GENOMIC DNA]</scope>
    <source>
        <strain evidence="1">cv. IRGC 101232</strain>
    </source>
</reference>
<dbReference type="AlphaFoldDB" id="J3MLN3"/>